<keyword evidence="6" id="KW-1185">Reference proteome</keyword>
<feature type="domain" description="T-Q ester bond containing" evidence="3">
    <location>
        <begin position="2650"/>
        <end position="2771"/>
    </location>
</feature>
<feature type="domain" description="DUF5979" evidence="4">
    <location>
        <begin position="4227"/>
        <end position="4345"/>
    </location>
</feature>
<feature type="domain" description="T-Q ester bond containing" evidence="3">
    <location>
        <begin position="3457"/>
        <end position="3610"/>
    </location>
</feature>
<dbReference type="EMBL" id="VUMY01000003">
    <property type="protein sequence ID" value="MST49076.1"/>
    <property type="molecule type" value="Genomic_DNA"/>
</dbReference>
<feature type="compositionally biased region" description="Low complexity" evidence="1">
    <location>
        <begin position="4747"/>
        <end position="4760"/>
    </location>
</feature>
<accession>A0A7K0K0Q7</accession>
<keyword evidence="2" id="KW-0812">Transmembrane</keyword>
<feature type="domain" description="T-Q ester bond containing" evidence="3">
    <location>
        <begin position="4641"/>
        <end position="4774"/>
    </location>
</feature>
<feature type="domain" description="DUF5979" evidence="4">
    <location>
        <begin position="1883"/>
        <end position="2014"/>
    </location>
</feature>
<feature type="domain" description="DUF5979" evidence="4">
    <location>
        <begin position="918"/>
        <end position="1028"/>
    </location>
</feature>
<sequence>MDNMTRKPRESRSAASGLTKVGFKKKSRNWAAGAVAVGVAIAWTIGGLVMPSMAADASAQLVEKPSFTTVVGTTQTGDWKVISSGIASKIVRFGQTRGDSSAETSSTYLDTVPLEKSSDGQLAKYGRIVYKATSCWGFSTRNTTDGLNYKTTCWYPTRFVGTCEETADANGTDRSANDPEETELRRAPGLSEEAENSLEEETNGDAPEATLSDSTPDEVEESAPSAGESGLQSSEDTASDASETGATQALIFPTKTGDSCQSYNNISELPVNELNANDWQILGYEEMGTPMWSPTTETNGTNGLPITVPGVFLEVNGKGTMVGYFTNTGNYPITSSASENQLFKKNGLVRVMLAQVNTTATGGKFTLTASDGTEYPALCIEPDNTSVPKEGNPINISGAGFGSFDVGTAHELELANVVDLYNKNKALFGQSAYTQLGTLQWFVWYISSGYNVTYFKDRYNPDQSKIAEIQAELQKRQSEKVKTISDMLKALQLKTVAAYTTSDNTANVYKVVLEGYDTFHGDLANLQVTMTPQANSGVTISYYKDEKLTQQVTNPTLEELSKGLYIKFDYANGVCTGSDPSTLKIGFVGDALIPGLTMKYKHYQAQIILDGVPVNVSGELTVSGGACPQPSNPSIGTTAKVNGLESNLGQAETATLTPGASVTLTDDVKYENLKPNTPYTLTSTLTHLSSNGEQRGVELATANVMSDQDGTDVWQGLFSKELNYADVNEGDKFYYEEVLKDPTTGAIIASHNGINPDQTVIIKKTQPQATLVLEKVGAGAAASAQGNVTFTVTCGEGATKTLYAPARGGAANEIPTLAGVSQTVLNVTPGEVCEVVETYTSSTVVPQSTGSNYTPFTVTDTTTNTSIPVASGRTAQFSTRSEAGTSTLTANYPFVVPANGGRVKVVATNNYNDLTGGFKVTKTVEGIDKDQAAAANPNQTFQFTYSCADSQEGGVFWLPNNGSWTYEVDGLKVGTQCTITETSPTAPAGYNVTVSAASSNGSNSQNGTITVGAIEANKIAGVTFLNYYQPSNASFSIKKIAKYSDSGEAITGNFNFTYNCGQGDQKVTVPANGKAVPVTANIKAGQHCTVKELSADPSDPANTTFEDVTFKAGNSAPVKDEYSFDVPKDGTVLVIEATNTYKHKQGYFTLTKSFNVDENPLKDKAFTFTVKCGDAPEQTVSLHGIDDPKTTNVRENAKTFGPYNLGTTCKVTETNPSTPSAVDKVTWQGGQPVAGDAWSRTVTIDTESKASSPALTLNATNNVSAQYGKISLKKTMTGSAAANQKAIDATYPIDLKCDTGDNPNVVNLKGNGEVWTSPSNTMVVGSKCILHEDLSKVSIDGITPTLVAVNGATPVTGKPGYYEVTVPAKDAPPVEVVFNNSMEYQKASFKVMKYVTSSQEVTFSPNEFRFTYTCKSPLGDFTNANNPLYAGVTNPFKDYVKVFVNGSGTSLTAESPAVEVPAGSTCSVTEIDPKTYNQTLIQSPKVNPVSYEKTTFQPAGTAMTSGEQTISEGSTFYFAATNNYVDKVAGFQFNKVFNPDTEVSNNNAAWEKNTFNFGWSCQKPDGSKVNGSAPMTITSPVELSPNLAVGTKCVIWEESVAPHANETTSTKWLVDGSEAEGAKVTDFAGNEHANGYAFTINESQARLAITAQNTFSVPYTSLTLDKKLVRGENVSVDPNKVFDFEVSCDYTTGGTHSTQVQLKDTDPVKTIDTIDGVKIPVGSTCRVNEANANVANHTWILKLTKDGQTISNGAAFTLDKTTPIAVVAENTYTRDLGKFAIVKTVSGEGNLVKQPSYDFDYTCTGDGEPVTGEILGVVENSSVAKESKDIPAGYTCSVTERKTEKVDGATWTATLDHNNFKIEKNTTFAVSADNRFTDSFGKFTLKKVLDTESNATVPDGTKFNFQYSCTDSVGKPIAVPNNGKFSVAAGAPAWTSPDLPSGSICKVWETGATPALTGVVTTVKYELAGTPYNEGASTSGYQPMDYVFGASDETAGKFVIGKAGTTREITATNKLTKHMVKLQVIKQGLAKKHGDYSTDPSAYSRDNFDTQTYTKWENGTYVTHHYMDRKTILVKATCVGENGDPVLEKDNLVVPVNDLDAQGNLKPTLIGEVPVGSTCTVAEKDVNFNDYDAFLLGGWHHKAVFNVKDAAGKPLAPEKIYAFDMVSDNGDKAAIQFVMDTEEATATVQMDNKWDCFYSVTSDLKVEGKDSVSDPAGKGKVVDIPAGTTGQISLIDTVTFNNLPAGWYTVVERLFSKNDAGRVVNFNKGYLPKAIIDDKGSWDWYASEPFYFDGTGTVNKDLEFNVSLDTLRDHPEGISVAVMVYRDPNKLGPQVVTACNSNCNMIAAEVTLPQSQTIIPKFTQTMDTLANNSATNSRVLALGTSVNDQQVSDTVTYSNVSEGDYYLYGRIVRADNTAVTIGENGSPQKIEKLKANTQAKLQHTIPVDQDKLIAEVANGATEFVVFEYLLPAGVNVAGLSAMTPDQLKEASQAAKLPFHADVTAESQKLYTPSLETDATIGEVGGTKNVDPAETGTVKVVDNVSYKNLSGGAEYTVTGTLRYQGDATLADGTQVKKGDVVKGVTVQTATIDLTKQDAKKTFSGEIKMTFDVPAQALKGQTVVAFERVETNNIPVAVHEDIEDGRQTVYSPEIKTTLVDEDGDKYVTAGANAKVVDTVTYSGLDPNKSYLLKGKLNTVKDGKATGMAAEVGPIPVKAGEIWTMPFTFKAETGVSYVAFEYLYEDTNKDGKVDDGSKPVASHEDPTDPAQTVYTGKVTTDATEQGDKYVDDVTAGFTVDDFVTITGLKPNTEYDVTGELYRQGENGEEIATGVKPASGHVSNADQALLSELAVTDGVAKVTTDAEGNAYAILHFPVSPEIAATLVNQPVVVFEDVLQDGKTVAVHHDINDDKQTVYNGSMATTAVDAGDENQTMVPGQENAEIKDTVVFTGKFEREHTYTLVGELHYVTVGADGSKTDGGKVPGATAQPVTVKSDASGVIADQVMVFTVPADSIEAGKDMVVFESLHDGDADGKVVVEHRDPADPAQTVTVTPVEITTTAYDGASGDTDDKNLDSSNDKVSIFDLVDYNGLQPGNTYTVTGTLHYQADAVLADGTQVKRGDAIDAKYVTVTPVTFKANKANSTDPDAYQVIVKFEVDKAGLATAPVVVFEDLLQGETPVASHHDIDDKNQVVYNPSLETTATVGGAKLIQLQKDQTEVTVDDDVTITNAAPGTYTLKGTLMAADGKTVVATKNLENVTVAGASQVEKVQFQVPAEKIAKGAKFVVFEELVDANGETVAEHKDMLSEAQTVRVGSLDTTATDAADGDHTANNVGTVATINDRVDYSGLDLNAKYADGTPVAYLVKGELMDKATNQPAPGIAPVERVIGPAGSVYRAEGEAGRPVESVITSGTGSVTLTFEVPANLLAGKVTVVFETVYREGKEYLIHHDINDADQRVNLPKLETSARGSGELGQVLADADSTVKDSVTFHAMLTGKEYYVSGILMDKATGEPVKTAEGKTITAVSEKFTAKDAEFTMPDLMTFEVPAGTLKEGAELVVFETLWFADEVTVNTDTKTVTPKDSTFQDATGSDVTKPFEPAATHEDINDAKQTVGTGVKPGFRTILSADGARTWAENPTIPTVPTASKTLVDVVEYWGLTPSVTYRLDAKLMEIGLDGKVSSEPIAVGTATIAAPHEAAGTQNVTFTVADGALKSGYKYVAYEYLTRTDKPEDPVAPPHEDPNDPNQTVQTDNNIDLVTDLDKDGAKVFGLGQDVTLTDTITVTGTGLIPGKQYQAYSQLRYLGGPGDAPQVVSAGVSDPFTAKGGANETTKVTFNLTKEQLAIWSQQAKTRGLNQLALVAYEYLAQVDNIASVNSGDALKSPDTAVTFQEGKTWDARHEDPNDARQTVSAVETPQIATTLRYKGDANKPGADVVWEGNNVVLTDYVEYYNLEPNKEYTVAGKLMAVDANGNATESGVNATATFTTPAAEGGALRVSGTIKDGTAVQVKFTVPLSVLKANDKLVAYETLYVGATATGEPAAPPHENPNDENQTVNVKHPAVTTDASDKATGLKSIAVWEGENAAGETAPDTYTVTDRVRLYNVELGKTYGLGGQLFDQVAYQGGETNPLVKAATTVKIDAAMAKLPNETEKAKYGADVKVYETTMDFVVSRSQVVENHTLVVFEQLWAEGTYDGVTETDVTPKGGNEPVATHNDITSTAQSVAVNEFKFGSLTLTKTVTGWDSAFATVQQQNATYLFTVSCTEKGFTKTYPVKEGESVTVTGIPLGDTCTITEDVQNAVNQAGLKDTVTFTEANGVTVESAENGKGVVRIGATGTDGTTAVSNVTVTANNLFTHEPVIGTDTSALDGKNATNGETITDNVSYKHMPAGDYLLHTYFVEYVSEGGQIVPKKIDWLESYASDVKVEGMGSVDGYNGAWPVNVTIPKNLVELNKKVVIWEDLYQAPAPAEREAFIASLGKLATGQTGENLVAKHHENISTLGEGYQWLNVTANFGGFQVNKIVDAAEELPANEKAGLPTTFHFKYDAVIPDGTAVKAGTALTDTFDLVWDPNDPTKAVSPKFEGFPAGTTVTITETGVDGALPTGVAMNTTWAAGEWTNAVAGNSVNIKIVAQGDLQVAATNHFTYKTPTLATVASVVGGGKMLKPSEDTPVLDTVTYTGLVEGREYWLKTELVYTDNSAPVIGLDGQPLVRWTKVTAGADNSKWIVDEKNPLVVPATSDATRDVVFFESLFEVPEGGDTPGDGTPPVVEHRDPKDPPQIVTRRPELSMGTVATVKDATTVTSGTAATVVDTVTYNGLKAGETYTLVGRLMKKSDGTQVGATVTAAGLKASATGSGEWTMEIPLTAAETGALADGTELVVFERAYVGNLPEAGAAPAGTLTPVLSHEEIGSAPQTVVVKKPTTPPTSTPPTSTPPSTPPNPPVSPSTTTPFTPPPSTSTTPPVPPVAPATTIPPIRAKVPPTLARTGAQAAMVGALSLAMIGAGGLIGLLAARRKREAEAE</sequence>
<dbReference type="Proteomes" id="UP000442535">
    <property type="component" value="Unassembled WGS sequence"/>
</dbReference>
<feature type="domain" description="T-Q ester bond containing" evidence="3">
    <location>
        <begin position="2917"/>
        <end position="3049"/>
    </location>
</feature>
<dbReference type="Pfam" id="PF18202">
    <property type="entry name" value="TQ"/>
    <property type="match status" value="17"/>
</dbReference>
<dbReference type="Gene3D" id="2.60.40.1140">
    <property type="entry name" value="Collagen-binding surface protein Cna, B-type domain"/>
    <property type="match status" value="1"/>
</dbReference>
<dbReference type="Pfam" id="PF19407">
    <property type="entry name" value="DUF5979"/>
    <property type="match status" value="11"/>
</dbReference>
<feature type="region of interest" description="Disordered" evidence="1">
    <location>
        <begin position="4905"/>
        <end position="4966"/>
    </location>
</feature>
<comment type="caution">
    <text evidence="5">The sequence shown here is derived from an EMBL/GenBank/DDBJ whole genome shotgun (WGS) entry which is preliminary data.</text>
</comment>
<feature type="domain" description="DUF5979" evidence="4">
    <location>
        <begin position="1389"/>
        <end position="1524"/>
    </location>
</feature>
<dbReference type="Gene3D" id="2.60.40.3930">
    <property type="match status" value="17"/>
</dbReference>
<feature type="region of interest" description="Disordered" evidence="1">
    <location>
        <begin position="3724"/>
        <end position="3745"/>
    </location>
</feature>
<keyword evidence="2" id="KW-1133">Transmembrane helix</keyword>
<feature type="domain" description="T-Q ester bond containing" evidence="3">
    <location>
        <begin position="3636"/>
        <end position="3745"/>
    </location>
</feature>
<feature type="domain" description="DUF5979" evidence="4">
    <location>
        <begin position="1779"/>
        <end position="1877"/>
    </location>
</feature>
<dbReference type="RefSeq" id="WP_154543393.1">
    <property type="nucleotide sequence ID" value="NZ_VUMY01000003.1"/>
</dbReference>
<evidence type="ECO:0000259" key="3">
    <source>
        <dbReference type="Pfam" id="PF18202"/>
    </source>
</evidence>
<feature type="compositionally biased region" description="Basic and acidic residues" evidence="1">
    <location>
        <begin position="3724"/>
        <end position="3737"/>
    </location>
</feature>
<evidence type="ECO:0000259" key="4">
    <source>
        <dbReference type="Pfam" id="PF19407"/>
    </source>
</evidence>
<feature type="domain" description="DUF5979" evidence="4">
    <location>
        <begin position="1035"/>
        <end position="1142"/>
    </location>
</feature>
<feature type="domain" description="T-Q ester bond containing" evidence="3">
    <location>
        <begin position="2365"/>
        <end position="2510"/>
    </location>
</feature>
<feature type="region of interest" description="Disordered" evidence="1">
    <location>
        <begin position="168"/>
        <end position="244"/>
    </location>
</feature>
<gene>
    <name evidence="5" type="ORF">FYJ63_02225</name>
</gene>
<feature type="domain" description="DUF5979" evidence="4">
    <location>
        <begin position="1270"/>
        <end position="1381"/>
    </location>
</feature>
<feature type="region of interest" description="Disordered" evidence="1">
    <location>
        <begin position="4747"/>
        <end position="4769"/>
    </location>
</feature>
<evidence type="ECO:0000313" key="6">
    <source>
        <dbReference type="Proteomes" id="UP000442535"/>
    </source>
</evidence>
<feature type="transmembrane region" description="Helical" evidence="2">
    <location>
        <begin position="30"/>
        <end position="50"/>
    </location>
</feature>
<feature type="domain" description="T-Q ester bond containing" evidence="3">
    <location>
        <begin position="3193"/>
        <end position="3310"/>
    </location>
</feature>
<feature type="domain" description="DUF5979" evidence="4">
    <location>
        <begin position="1543"/>
        <end position="1655"/>
    </location>
</feature>
<dbReference type="InterPro" id="IPR046022">
    <property type="entry name" value="DUF5979"/>
</dbReference>
<feature type="domain" description="T-Q ester bond containing" evidence="3">
    <location>
        <begin position="2512"/>
        <end position="2648"/>
    </location>
</feature>
<feature type="domain" description="DUF5979" evidence="4">
    <location>
        <begin position="4509"/>
        <end position="4637"/>
    </location>
</feature>
<reference evidence="5 6" key="1">
    <citation type="submission" date="2019-08" db="EMBL/GenBank/DDBJ databases">
        <title>In-depth cultivation of the pig gut microbiome towards novel bacterial diversity and tailored functional studies.</title>
        <authorList>
            <person name="Wylensek D."/>
            <person name="Hitch T.C.A."/>
            <person name="Clavel T."/>
        </authorList>
    </citation>
    <scope>NUCLEOTIDE SEQUENCE [LARGE SCALE GENOMIC DNA]</scope>
    <source>
        <strain evidence="5 6">RF-GAM-744-WT-7</strain>
    </source>
</reference>
<evidence type="ECO:0000313" key="5">
    <source>
        <dbReference type="EMBL" id="MST49076.1"/>
    </source>
</evidence>
<name>A0A7K0K0Q7_9ACTO</name>
<feature type="domain" description="T-Q ester bond containing" evidence="3">
    <location>
        <begin position="633"/>
        <end position="760"/>
    </location>
</feature>
<dbReference type="NCBIfam" id="NF033903">
    <property type="entry name" value="VaFE_rpt"/>
    <property type="match status" value="14"/>
</dbReference>
<feature type="domain" description="T-Q ester bond containing" evidence="3">
    <location>
        <begin position="2774"/>
        <end position="2914"/>
    </location>
</feature>
<feature type="compositionally biased region" description="Pro residues" evidence="1">
    <location>
        <begin position="4914"/>
        <end position="4936"/>
    </location>
</feature>
<proteinExistence type="predicted"/>
<feature type="compositionally biased region" description="Pro residues" evidence="1">
    <location>
        <begin position="4943"/>
        <end position="4959"/>
    </location>
</feature>
<feature type="domain" description="T-Q ester bond containing" evidence="3">
    <location>
        <begin position="3755"/>
        <end position="3905"/>
    </location>
</feature>
<feature type="domain" description="T-Q ester bond containing" evidence="3">
    <location>
        <begin position="4780"/>
        <end position="4910"/>
    </location>
</feature>
<organism evidence="5 6">
    <name type="scientific">Mobiluncus porci</name>
    <dbReference type="NCBI Taxonomy" id="2652278"/>
    <lineage>
        <taxon>Bacteria</taxon>
        <taxon>Bacillati</taxon>
        <taxon>Actinomycetota</taxon>
        <taxon>Actinomycetes</taxon>
        <taxon>Actinomycetales</taxon>
        <taxon>Actinomycetaceae</taxon>
        <taxon>Mobiluncus</taxon>
    </lineage>
</organism>
<feature type="region of interest" description="Disordered" evidence="1">
    <location>
        <begin position="2748"/>
        <end position="2767"/>
    </location>
</feature>
<feature type="compositionally biased region" description="Basic and acidic residues" evidence="1">
    <location>
        <begin position="2748"/>
        <end position="2763"/>
    </location>
</feature>
<dbReference type="InterPro" id="IPR041100">
    <property type="entry name" value="TQ"/>
</dbReference>
<feature type="compositionally biased region" description="Polar residues" evidence="1">
    <location>
        <begin position="230"/>
        <end position="244"/>
    </location>
</feature>
<feature type="transmembrane region" description="Helical" evidence="2">
    <location>
        <begin position="4982"/>
        <end position="5004"/>
    </location>
</feature>
<feature type="domain" description="T-Q ester bond containing" evidence="3">
    <location>
        <begin position="3053"/>
        <end position="3191"/>
    </location>
</feature>
<keyword evidence="2" id="KW-0472">Membrane</keyword>
<protein>
    <submittedName>
        <fullName evidence="5">VaFE repeat-containing surface-anchored protein</fullName>
    </submittedName>
</protein>
<feature type="domain" description="T-Q ester bond containing" evidence="3">
    <location>
        <begin position="3312"/>
        <end position="3455"/>
    </location>
</feature>
<feature type="domain" description="DUF5979" evidence="4">
    <location>
        <begin position="1148"/>
        <end position="1263"/>
    </location>
</feature>
<feature type="domain" description="DUF5979" evidence="4">
    <location>
        <begin position="1664"/>
        <end position="1773"/>
    </location>
</feature>
<feature type="domain" description="T-Q ester bond containing" evidence="3">
    <location>
        <begin position="4362"/>
        <end position="4488"/>
    </location>
</feature>
<feature type="domain" description="T-Q ester bond containing" evidence="3">
    <location>
        <begin position="4054"/>
        <end position="4219"/>
    </location>
</feature>
<evidence type="ECO:0000256" key="1">
    <source>
        <dbReference type="SAM" id="MobiDB-lite"/>
    </source>
</evidence>
<evidence type="ECO:0000256" key="2">
    <source>
        <dbReference type="SAM" id="Phobius"/>
    </source>
</evidence>
<feature type="domain" description="T-Q ester bond containing" evidence="3">
    <location>
        <begin position="3910"/>
        <end position="4051"/>
    </location>
</feature>
<feature type="compositionally biased region" description="Acidic residues" evidence="1">
    <location>
        <begin position="192"/>
        <end position="203"/>
    </location>
</feature>